<dbReference type="Gene3D" id="3.40.50.1390">
    <property type="entry name" value="Resolvase, N-terminal catalytic domain"/>
    <property type="match status" value="1"/>
</dbReference>
<dbReference type="Pfam" id="PF13408">
    <property type="entry name" value="Zn_ribbon_recom"/>
    <property type="match status" value="1"/>
</dbReference>
<dbReference type="Pfam" id="PF07508">
    <property type="entry name" value="Recombinase"/>
    <property type="match status" value="1"/>
</dbReference>
<dbReference type="InterPro" id="IPR050639">
    <property type="entry name" value="SSR_resolvase"/>
</dbReference>
<dbReference type="EMBL" id="WPHR01000063">
    <property type="protein sequence ID" value="MUZ76261.1"/>
    <property type="molecule type" value="Genomic_DNA"/>
</dbReference>
<dbReference type="InterPro" id="IPR011109">
    <property type="entry name" value="DNA_bind_recombinase_dom"/>
</dbReference>
<comment type="caution">
    <text evidence="3">The sequence shown here is derived from an EMBL/GenBank/DDBJ whole genome shotgun (WGS) entry which is preliminary data.</text>
</comment>
<dbReference type="Gene3D" id="3.90.1750.20">
    <property type="entry name" value="Putative Large Serine Recombinase, Chain B, Domain 2"/>
    <property type="match status" value="1"/>
</dbReference>
<dbReference type="GO" id="GO:0000150">
    <property type="term" value="F:DNA strand exchange activity"/>
    <property type="evidence" value="ECO:0007669"/>
    <property type="project" value="InterPro"/>
</dbReference>
<dbReference type="PROSITE" id="PS51736">
    <property type="entry name" value="RECOMBINASES_3"/>
    <property type="match status" value="1"/>
</dbReference>
<gene>
    <name evidence="3" type="ORF">GOZ90_26950</name>
</gene>
<protein>
    <submittedName>
        <fullName evidence="3">Recombinase family protein</fullName>
    </submittedName>
</protein>
<evidence type="ECO:0000313" key="4">
    <source>
        <dbReference type="Proteomes" id="UP000477951"/>
    </source>
</evidence>
<dbReference type="SMART" id="SM00857">
    <property type="entry name" value="Resolvase"/>
    <property type="match status" value="1"/>
</dbReference>
<dbReference type="PANTHER" id="PTHR30461:SF23">
    <property type="entry name" value="DNA RECOMBINASE-RELATED"/>
    <property type="match status" value="1"/>
</dbReference>
<dbReference type="CDD" id="cd00338">
    <property type="entry name" value="Ser_Recombinase"/>
    <property type="match status" value="1"/>
</dbReference>
<evidence type="ECO:0000313" key="3">
    <source>
        <dbReference type="EMBL" id="MUZ76261.1"/>
    </source>
</evidence>
<feature type="domain" description="Resolvase/invertase-type recombinase catalytic" evidence="1">
    <location>
        <begin position="2"/>
        <end position="145"/>
    </location>
</feature>
<name>A0A6L6VMG8_AGRVI</name>
<feature type="domain" description="Recombinase" evidence="2">
    <location>
        <begin position="149"/>
        <end position="292"/>
    </location>
</feature>
<sequence>MKVALYARYSSDNQRDASIEDQLRICRTRAEREGWTIVDSYTDRAISGASLIRPGIQELIADGLKRRFDVILTESLDRLSRDQEDIAGLYKRMRFAGVSIVTLSEGEVSELHIGLKGTMGALYLKDLADKTRRGLRGRVEEGKSGGGLCYGYDVVRHVEPSGETNRGERTINEPEANIVRRIFTEYLAGKSSRTIAMVLNGEGVPGPQGSEWGPSTIHGNPKRGTGILNNELYVGKLVWNRLRYLKDPDTGKRVSRPNPETDWVVNDVPDLRIVDQNLWDAVKTRQDQLALEPGTQPGDNRILNERRRPKHLFTGLVKCGCCGGGYSMISKDMLGCTNARTKGTCNNRLNIRRDTLEQSVLNGLDKHLMEPELYREFCDEFTREVNKARMEARASLDSSSAEIKRIDRELDTLLDLILKGGAADRINAKMVALEARKKELVGFLDGAEETPPLLHPNLAKYYHEEIAALHDQLGNEETRAQAADKLRTLVSRIDLVPDGAELVIVLRGDLAAILTFASGKKRPDFLNERAILEELMGRAGATEGQKRKKPHEGALLGSQGWLVAGAGFEPAAFRL</sequence>
<dbReference type="GO" id="GO:0003677">
    <property type="term" value="F:DNA binding"/>
    <property type="evidence" value="ECO:0007669"/>
    <property type="project" value="InterPro"/>
</dbReference>
<accession>A0A6L6VMG8</accession>
<organism evidence="3 4">
    <name type="scientific">Agrobacterium vitis</name>
    <name type="common">Rhizobium vitis</name>
    <dbReference type="NCBI Taxonomy" id="373"/>
    <lineage>
        <taxon>Bacteria</taxon>
        <taxon>Pseudomonadati</taxon>
        <taxon>Pseudomonadota</taxon>
        <taxon>Alphaproteobacteria</taxon>
        <taxon>Hyphomicrobiales</taxon>
        <taxon>Rhizobiaceae</taxon>
        <taxon>Rhizobium/Agrobacterium group</taxon>
        <taxon>Agrobacterium</taxon>
    </lineage>
</organism>
<dbReference type="InterPro" id="IPR036162">
    <property type="entry name" value="Resolvase-like_N_sf"/>
</dbReference>
<dbReference type="PROSITE" id="PS51737">
    <property type="entry name" value="RECOMBINASE_DNA_BIND"/>
    <property type="match status" value="1"/>
</dbReference>
<evidence type="ECO:0000259" key="1">
    <source>
        <dbReference type="PROSITE" id="PS51736"/>
    </source>
</evidence>
<dbReference type="InterPro" id="IPR006119">
    <property type="entry name" value="Resolv_N"/>
</dbReference>
<dbReference type="SUPFAM" id="SSF53041">
    <property type="entry name" value="Resolvase-like"/>
    <property type="match status" value="1"/>
</dbReference>
<dbReference type="InterPro" id="IPR038109">
    <property type="entry name" value="DNA_bind_recomb_sf"/>
</dbReference>
<dbReference type="Pfam" id="PF00239">
    <property type="entry name" value="Resolvase"/>
    <property type="match status" value="1"/>
</dbReference>
<dbReference type="PANTHER" id="PTHR30461">
    <property type="entry name" value="DNA-INVERTASE FROM LAMBDOID PROPHAGE"/>
    <property type="match status" value="1"/>
</dbReference>
<proteinExistence type="predicted"/>
<reference evidence="3 4" key="1">
    <citation type="submission" date="2019-12" db="EMBL/GenBank/DDBJ databases">
        <title>Whole-genome sequencing of Allorhizobium vitis.</title>
        <authorList>
            <person name="Gan H.M."/>
            <person name="Szegedi E."/>
            <person name="Burr T."/>
            <person name="Savka M.A."/>
        </authorList>
    </citation>
    <scope>NUCLEOTIDE SEQUENCE [LARGE SCALE GENOMIC DNA]</scope>
    <source>
        <strain evidence="3 4">CG516</strain>
    </source>
</reference>
<evidence type="ECO:0000259" key="2">
    <source>
        <dbReference type="PROSITE" id="PS51737"/>
    </source>
</evidence>
<dbReference type="Proteomes" id="UP000477951">
    <property type="component" value="Unassembled WGS sequence"/>
</dbReference>
<dbReference type="AlphaFoldDB" id="A0A6L6VMG8"/>
<dbReference type="InterPro" id="IPR025827">
    <property type="entry name" value="Zn_ribbon_recom_dom"/>
</dbReference>